<dbReference type="EMBL" id="CP029211">
    <property type="protein sequence ID" value="AWI55626.1"/>
    <property type="molecule type" value="Genomic_DNA"/>
</dbReference>
<dbReference type="OrthoDB" id="9766402at2"/>
<organism evidence="3 4">
    <name type="scientific">Aquabacterium olei</name>
    <dbReference type="NCBI Taxonomy" id="1296669"/>
    <lineage>
        <taxon>Bacteria</taxon>
        <taxon>Pseudomonadati</taxon>
        <taxon>Pseudomonadota</taxon>
        <taxon>Betaproteobacteria</taxon>
        <taxon>Burkholderiales</taxon>
        <taxon>Aquabacterium</taxon>
    </lineage>
</organism>
<dbReference type="InterPro" id="IPR036188">
    <property type="entry name" value="FAD/NAD-bd_sf"/>
</dbReference>
<dbReference type="InterPro" id="IPR051209">
    <property type="entry name" value="FAD-bind_Monooxygenase_sf"/>
</dbReference>
<sequence>MKSIGQHKNVPLDAIIIGAGFGGIGMAVALQKAGLGELLILEKQHDFGGVWRDNTYPGAACDVPSHLYSFSFEPNPRWSRVFAPQAEIYQYLVRCAEKHRLRSKIKFGCEVASASYDEQRAIWTVTTAQGLAFQTRYLITATGQLSKPAYPKLDGLDQYKGHAFHSAHWDHAHDLSGKKVAVIGTGASAIQFVPAIADKVGELTVFQRSAAYILPRPDGAYAAWRKALFAKLPWTMKLHRARIYMQYETRAISFTRIKSLMQLAVGLPFKALLRRQVVDRDLRERLTPDYPIGCKRILLSNDYLATMAKSNVRLATEGIRRITPDGVETSDGRHHPFDAIIYGTGFAATDFLAPMKITGRNGTDLNEAWRQGAQAYLGMTVPGFPNFFMLYGPNTNLGHSSIVYMLESQIAHVIRCLQAARKADAQTVEVDADRYTRFNSWVQARLRSTVWQGCNSWYVDKNGHNSTNWPGFTFSYRWLAKRSSLGAYRFSAVAPPQPNAARAAKQSAPAWRRDATVTASGPNVEWAQRDDARRT</sequence>
<evidence type="ECO:0000256" key="2">
    <source>
        <dbReference type="SAM" id="Phobius"/>
    </source>
</evidence>
<feature type="region of interest" description="Disordered" evidence="1">
    <location>
        <begin position="498"/>
        <end position="535"/>
    </location>
</feature>
<keyword evidence="4" id="KW-1185">Reference proteome</keyword>
<proteinExistence type="predicted"/>
<evidence type="ECO:0000313" key="3">
    <source>
        <dbReference type="EMBL" id="AWI55626.1"/>
    </source>
</evidence>
<accession>A0A2U8FZJ4</accession>
<dbReference type="Gene3D" id="3.50.50.60">
    <property type="entry name" value="FAD/NAD(P)-binding domain"/>
    <property type="match status" value="2"/>
</dbReference>
<evidence type="ECO:0000256" key="1">
    <source>
        <dbReference type="SAM" id="MobiDB-lite"/>
    </source>
</evidence>
<protein>
    <recommendedName>
        <fullName evidence="5">4-hydroxyacetophenone monooxygenase</fullName>
    </recommendedName>
</protein>
<dbReference type="Proteomes" id="UP000244892">
    <property type="component" value="Plasmid pTB101"/>
</dbReference>
<dbReference type="PANTHER" id="PTHR42877:SF4">
    <property type="entry name" value="FAD_NAD(P)-BINDING DOMAIN-CONTAINING PROTEIN-RELATED"/>
    <property type="match status" value="1"/>
</dbReference>
<dbReference type="PANTHER" id="PTHR42877">
    <property type="entry name" value="L-ORNITHINE N(5)-MONOOXYGENASE-RELATED"/>
    <property type="match status" value="1"/>
</dbReference>
<gene>
    <name evidence="3" type="ORF">DEH84_18790</name>
</gene>
<dbReference type="AlphaFoldDB" id="A0A2U8FZJ4"/>
<evidence type="ECO:0008006" key="5">
    <source>
        <dbReference type="Google" id="ProtNLM"/>
    </source>
</evidence>
<dbReference type="SUPFAM" id="SSF51905">
    <property type="entry name" value="FAD/NAD(P)-binding domain"/>
    <property type="match status" value="2"/>
</dbReference>
<dbReference type="KEGG" id="aon:DEH84_18790"/>
<keyword evidence="3" id="KW-0614">Plasmid</keyword>
<keyword evidence="2" id="KW-0472">Membrane</keyword>
<dbReference type="PRINTS" id="PR00411">
    <property type="entry name" value="PNDRDTASEI"/>
</dbReference>
<feature type="transmembrane region" description="Helical" evidence="2">
    <location>
        <begin position="12"/>
        <end position="30"/>
    </location>
</feature>
<evidence type="ECO:0000313" key="4">
    <source>
        <dbReference type="Proteomes" id="UP000244892"/>
    </source>
</evidence>
<dbReference type="Pfam" id="PF13738">
    <property type="entry name" value="Pyr_redox_3"/>
    <property type="match status" value="1"/>
</dbReference>
<reference evidence="3 4" key="1">
    <citation type="submission" date="2018-05" db="EMBL/GenBank/DDBJ databases">
        <title>complete genome sequence of Aquabacterium olei NBRC 110486.</title>
        <authorList>
            <person name="Tang B."/>
            <person name="Chang J."/>
            <person name="Zhang L."/>
            <person name="Yang H."/>
        </authorList>
    </citation>
    <scope>NUCLEOTIDE SEQUENCE [LARGE SCALE GENOMIC DNA]</scope>
    <source>
        <strain evidence="3 4">NBRC 110486</strain>
        <plasmid evidence="4">Plasmid ptb101</plasmid>
    </source>
</reference>
<keyword evidence="2" id="KW-1133">Transmembrane helix</keyword>
<name>A0A2U8FZJ4_9BURK</name>
<keyword evidence="2" id="KW-0812">Transmembrane</keyword>
<geneLocation type="plasmid" evidence="4">
    <name>ptb101</name>
</geneLocation>